<keyword evidence="2" id="KW-1185">Reference proteome</keyword>
<dbReference type="EMBL" id="AP018248">
    <property type="protein sequence ID" value="BAY96818.1"/>
    <property type="molecule type" value="Genomic_DNA"/>
</dbReference>
<proteinExistence type="predicted"/>
<reference evidence="1 2" key="1">
    <citation type="submission" date="2017-06" db="EMBL/GenBank/DDBJ databases">
        <title>Genome sequencing of cyanobaciteial culture collection at National Institute for Environmental Studies (NIES).</title>
        <authorList>
            <person name="Hirose Y."/>
            <person name="Shimura Y."/>
            <person name="Fujisawa T."/>
            <person name="Nakamura Y."/>
            <person name="Kawachi M."/>
        </authorList>
    </citation>
    <scope>NUCLEOTIDE SEQUENCE [LARGE SCALE GENOMIC DNA]</scope>
    <source>
        <strain evidence="1 2">NIES-37</strain>
    </source>
</reference>
<gene>
    <name evidence="1" type="ORF">NIES37_07550</name>
</gene>
<dbReference type="Proteomes" id="UP000218785">
    <property type="component" value="Chromosome"/>
</dbReference>
<organism evidence="1 2">
    <name type="scientific">Tolypothrix tenuis PCC 7101</name>
    <dbReference type="NCBI Taxonomy" id="231146"/>
    <lineage>
        <taxon>Bacteria</taxon>
        <taxon>Bacillati</taxon>
        <taxon>Cyanobacteriota</taxon>
        <taxon>Cyanophyceae</taxon>
        <taxon>Nostocales</taxon>
        <taxon>Tolypothrichaceae</taxon>
        <taxon>Tolypothrix</taxon>
    </lineage>
</organism>
<dbReference type="KEGG" id="ttq:NIES37_07550"/>
<dbReference type="NCBIfam" id="NF033558">
    <property type="entry name" value="transpos_IS1"/>
    <property type="match status" value="1"/>
</dbReference>
<accession>A0A1Z4MTL0</accession>
<protein>
    <submittedName>
        <fullName evidence="1">IS1 transposase</fullName>
    </submittedName>
</protein>
<sequence>MNCPYCGSTEIRKNGWRRGKQNHICTNCDRQFIDIYSPPKGYSDEKKVECLKAYVNGAGFRAIERQTGIHHTTIINWVKQIGEKLPEAPPTDKIPSVGELDELETFVRSKKTKFGYGRR</sequence>
<evidence type="ECO:0000313" key="1">
    <source>
        <dbReference type="EMBL" id="BAY96818.1"/>
    </source>
</evidence>
<evidence type="ECO:0000313" key="2">
    <source>
        <dbReference type="Proteomes" id="UP000218785"/>
    </source>
</evidence>
<dbReference type="AlphaFoldDB" id="A0A1Z4MTL0"/>
<name>A0A1Z4MTL0_9CYAN</name>
<dbReference type="PANTHER" id="PTHR33293">
    <property type="entry name" value="INSERTION ELEMENT IS1 1 PROTEIN INSB-RELATED"/>
    <property type="match status" value="1"/>
</dbReference>
<dbReference type="SUPFAM" id="SSF46689">
    <property type="entry name" value="Homeodomain-like"/>
    <property type="match status" value="1"/>
</dbReference>
<dbReference type="InterPro" id="IPR051354">
    <property type="entry name" value="Transposase_27_IS1"/>
</dbReference>
<dbReference type="InterPro" id="IPR009057">
    <property type="entry name" value="Homeodomain-like_sf"/>
</dbReference>